<dbReference type="AlphaFoldDB" id="A0A0F9TTL5"/>
<organism evidence="1">
    <name type="scientific">marine sediment metagenome</name>
    <dbReference type="NCBI Taxonomy" id="412755"/>
    <lineage>
        <taxon>unclassified sequences</taxon>
        <taxon>metagenomes</taxon>
        <taxon>ecological metagenomes</taxon>
    </lineage>
</organism>
<accession>A0A0F9TTL5</accession>
<proteinExistence type="predicted"/>
<evidence type="ECO:0000313" key="1">
    <source>
        <dbReference type="EMBL" id="KKN84370.1"/>
    </source>
</evidence>
<protein>
    <submittedName>
        <fullName evidence="1">Uncharacterized protein</fullName>
    </submittedName>
</protein>
<dbReference type="EMBL" id="LAZR01000172">
    <property type="protein sequence ID" value="KKN84370.1"/>
    <property type="molecule type" value="Genomic_DNA"/>
</dbReference>
<comment type="caution">
    <text evidence="1">The sequence shown here is derived from an EMBL/GenBank/DDBJ whole genome shotgun (WGS) entry which is preliminary data.</text>
</comment>
<sequence>MSSADPEFQPLKPVFDFAFGIEACVAITEEPDALVFLLRIGVHPFGDTKIHPLKAKDGSTKTEKVQAFSEKQFLYVCRTIGLVTRIFRYYAPTGLLLVEACRIAEEHYQTSTLELQ</sequence>
<reference evidence="1" key="1">
    <citation type="journal article" date="2015" name="Nature">
        <title>Complex archaea that bridge the gap between prokaryotes and eukaryotes.</title>
        <authorList>
            <person name="Spang A."/>
            <person name="Saw J.H."/>
            <person name="Jorgensen S.L."/>
            <person name="Zaremba-Niedzwiedzka K."/>
            <person name="Martijn J."/>
            <person name="Lind A.E."/>
            <person name="van Eijk R."/>
            <person name="Schleper C."/>
            <person name="Guy L."/>
            <person name="Ettema T.J."/>
        </authorList>
    </citation>
    <scope>NUCLEOTIDE SEQUENCE</scope>
</reference>
<gene>
    <name evidence="1" type="ORF">LCGC14_0290320</name>
</gene>
<name>A0A0F9TTL5_9ZZZZ</name>